<dbReference type="InterPro" id="IPR009057">
    <property type="entry name" value="Homeodomain-like_sf"/>
</dbReference>
<dbReference type="Gene3D" id="1.10.10.60">
    <property type="entry name" value="Homeodomain-like"/>
    <property type="match status" value="1"/>
</dbReference>
<evidence type="ECO:0000313" key="3">
    <source>
        <dbReference type="Proteomes" id="UP001470230"/>
    </source>
</evidence>
<dbReference type="CDD" id="cd00167">
    <property type="entry name" value="SANT"/>
    <property type="match status" value="1"/>
</dbReference>
<dbReference type="Proteomes" id="UP001470230">
    <property type="component" value="Unassembled WGS sequence"/>
</dbReference>
<dbReference type="EMBL" id="JAPFFF010000003">
    <property type="protein sequence ID" value="KAK8893196.1"/>
    <property type="molecule type" value="Genomic_DNA"/>
</dbReference>
<evidence type="ECO:0000313" key="2">
    <source>
        <dbReference type="EMBL" id="KAK8893196.1"/>
    </source>
</evidence>
<dbReference type="Pfam" id="PF00249">
    <property type="entry name" value="Myb_DNA-binding"/>
    <property type="match status" value="1"/>
</dbReference>
<evidence type="ECO:0000259" key="1">
    <source>
        <dbReference type="SMART" id="SM00717"/>
    </source>
</evidence>
<organism evidence="2 3">
    <name type="scientific">Tritrichomonas musculus</name>
    <dbReference type="NCBI Taxonomy" id="1915356"/>
    <lineage>
        <taxon>Eukaryota</taxon>
        <taxon>Metamonada</taxon>
        <taxon>Parabasalia</taxon>
        <taxon>Tritrichomonadida</taxon>
        <taxon>Tritrichomonadidae</taxon>
        <taxon>Tritrichomonas</taxon>
    </lineage>
</organism>
<proteinExistence type="predicted"/>
<keyword evidence="3" id="KW-1185">Reference proteome</keyword>
<dbReference type="SUPFAM" id="SSF46689">
    <property type="entry name" value="Homeodomain-like"/>
    <property type="match status" value="1"/>
</dbReference>
<name>A0ABR2KR12_9EUKA</name>
<feature type="domain" description="Myb-like" evidence="1">
    <location>
        <begin position="128"/>
        <end position="176"/>
    </location>
</feature>
<sequence length="302" mass="35568">MSLESINQLKLSDVLPMMPPLPPDTDNETGEKLFTFRKNIFQRRVDKVNEYMFDFHEIWPSAKPIELFIALEQANDDINLVTQKIQDSQFLRQISLTLSSHGIGNSMPRKKRSDFKYDFDDDDEEDEDLVKWSFKEIELLKSLTKEHGTKFSEISRYFKGKNARMCKKMYDQIKLEIRNENKKSQSKTRKKRFNIESVTFVKDGSRFTVGQHFLKFSEKESLNPIPGSIDQLTLQPMRLPTLSPDGYVLDYDTWMKLLKEQKVNPFTQNHIKSMRELIILTIDNFDSYKDKIVNLEQIKSND</sequence>
<gene>
    <name evidence="2" type="ORF">M9Y10_021612</name>
</gene>
<dbReference type="SUPFAM" id="SSF57850">
    <property type="entry name" value="RING/U-box"/>
    <property type="match status" value="1"/>
</dbReference>
<protein>
    <recommendedName>
        <fullName evidence="1">Myb-like domain-containing protein</fullName>
    </recommendedName>
</protein>
<reference evidence="2 3" key="1">
    <citation type="submission" date="2024-04" db="EMBL/GenBank/DDBJ databases">
        <title>Tritrichomonas musculus Genome.</title>
        <authorList>
            <person name="Alves-Ferreira E."/>
            <person name="Grigg M."/>
            <person name="Lorenzi H."/>
            <person name="Galac M."/>
        </authorList>
    </citation>
    <scope>NUCLEOTIDE SEQUENCE [LARGE SCALE GENOMIC DNA]</scope>
    <source>
        <strain evidence="2 3">EAF2021</strain>
    </source>
</reference>
<dbReference type="SMART" id="SM00717">
    <property type="entry name" value="SANT"/>
    <property type="match status" value="1"/>
</dbReference>
<accession>A0ABR2KR12</accession>
<comment type="caution">
    <text evidence="2">The sequence shown here is derived from an EMBL/GenBank/DDBJ whole genome shotgun (WGS) entry which is preliminary data.</text>
</comment>
<dbReference type="InterPro" id="IPR001005">
    <property type="entry name" value="SANT/Myb"/>
</dbReference>